<dbReference type="EMBL" id="NBWU01000004">
    <property type="protein sequence ID" value="PCE64003.1"/>
    <property type="molecule type" value="Genomic_DNA"/>
</dbReference>
<comment type="caution">
    <text evidence="2">The sequence shown here is derived from an EMBL/GenBank/DDBJ whole genome shotgun (WGS) entry which is preliminary data.</text>
</comment>
<evidence type="ECO:0000259" key="1">
    <source>
        <dbReference type="Pfam" id="PF13588"/>
    </source>
</evidence>
<dbReference type="Proteomes" id="UP000219559">
    <property type="component" value="Unassembled WGS sequence"/>
</dbReference>
<accession>A0A2A4G6E8</accession>
<feature type="domain" description="Type I restriction enzyme R protein N-terminal" evidence="1">
    <location>
        <begin position="35"/>
        <end position="144"/>
    </location>
</feature>
<keyword evidence="2" id="KW-0255">Endonuclease</keyword>
<organism evidence="2 3">
    <name type="scientific">Sediminicola luteus</name>
    <dbReference type="NCBI Taxonomy" id="319238"/>
    <lineage>
        <taxon>Bacteria</taxon>
        <taxon>Pseudomonadati</taxon>
        <taxon>Bacteroidota</taxon>
        <taxon>Flavobacteriia</taxon>
        <taxon>Flavobacteriales</taxon>
        <taxon>Flavobacteriaceae</taxon>
        <taxon>Sediminicola</taxon>
    </lineage>
</organism>
<evidence type="ECO:0000313" key="3">
    <source>
        <dbReference type="Proteomes" id="UP000219559"/>
    </source>
</evidence>
<proteinExistence type="predicted"/>
<dbReference type="OrthoDB" id="9790377at2"/>
<reference evidence="2 3" key="1">
    <citation type="submission" date="2017-04" db="EMBL/GenBank/DDBJ databases">
        <title>A new member of the family Flavobacteriaceae isolated from ascidians.</title>
        <authorList>
            <person name="Chen L."/>
        </authorList>
    </citation>
    <scope>NUCLEOTIDE SEQUENCE [LARGE SCALE GENOMIC DNA]</scope>
    <source>
        <strain evidence="2 3">HQA918</strain>
    </source>
</reference>
<dbReference type="AlphaFoldDB" id="A0A2A4G6E8"/>
<dbReference type="GO" id="GO:0004519">
    <property type="term" value="F:endonuclease activity"/>
    <property type="evidence" value="ECO:0007669"/>
    <property type="project" value="UniProtKB-KW"/>
</dbReference>
<sequence length="148" mass="17855">MQQLNFRKYPLRLKNSENRWWIFDIIRKKFMVLQPEEWVRQHWLHYLITDKGYPASLINVEKELRVNGLKRRYDIVVFNSDGSMAVLVECKAPEITIDQKTFDQIARYNRSLGATYLIVSNGLQHYYCQMDQQAEKYVFLRDIPDFSR</sequence>
<gene>
    <name evidence="2" type="ORF">B7P33_12200</name>
</gene>
<keyword evidence="3" id="KW-1185">Reference proteome</keyword>
<dbReference type="RefSeq" id="WP_097442721.1">
    <property type="nucleotide sequence ID" value="NZ_NBWU01000004.1"/>
</dbReference>
<name>A0A2A4G6E8_9FLAO</name>
<keyword evidence="2" id="KW-0378">Hydrolase</keyword>
<dbReference type="Pfam" id="PF13588">
    <property type="entry name" value="HSDR_N_2"/>
    <property type="match status" value="1"/>
</dbReference>
<evidence type="ECO:0000313" key="2">
    <source>
        <dbReference type="EMBL" id="PCE64003.1"/>
    </source>
</evidence>
<keyword evidence="2" id="KW-0540">Nuclease</keyword>
<dbReference type="InterPro" id="IPR029464">
    <property type="entry name" value="HSDR_N"/>
</dbReference>
<protein>
    <submittedName>
        <fullName evidence="2">Restriction endonuclease subunit R</fullName>
    </submittedName>
</protein>